<evidence type="ECO:0000313" key="4">
    <source>
        <dbReference type="Proteomes" id="UP000033876"/>
    </source>
</evidence>
<name>A0A0G0H6Z4_9BACT</name>
<evidence type="ECO:0000313" key="3">
    <source>
        <dbReference type="EMBL" id="KKQ34305.1"/>
    </source>
</evidence>
<dbReference type="EMBL" id="LBTF01000053">
    <property type="protein sequence ID" value="KKQ34305.1"/>
    <property type="molecule type" value="Genomic_DNA"/>
</dbReference>
<feature type="region of interest" description="Disordered" evidence="1">
    <location>
        <begin position="407"/>
        <end position="430"/>
    </location>
</feature>
<keyword evidence="2" id="KW-1133">Transmembrane helix</keyword>
<comment type="caution">
    <text evidence="3">The sequence shown here is derived from an EMBL/GenBank/DDBJ whole genome shotgun (WGS) entry which is preliminary data.</text>
</comment>
<protein>
    <submittedName>
        <fullName evidence="3">Uncharacterized protein</fullName>
    </submittedName>
</protein>
<keyword evidence="2" id="KW-0812">Transmembrane</keyword>
<dbReference type="Proteomes" id="UP000033876">
    <property type="component" value="Unassembled WGS sequence"/>
</dbReference>
<keyword evidence="2" id="KW-0472">Membrane</keyword>
<gene>
    <name evidence="3" type="ORF">US50_C0053G0001</name>
</gene>
<sequence>MGYNVFDMDTKKNMSAGGGSAYGGKKYFLSFFIFLMVVILLPIKFSLAQDKPAAAPDPIYISFIVFDSTTGAPIDGFIVTLYNSEFRSSKNSLREKPIFSVLPGDYAYIYAYIIDADGYDSFSGKESFSASREVVVKLNPIPVEVAAPAPTAPSESTVAPTATTETLTTAIKLFNRVTKFISGAFAGAVERIAQPATINTTDNTKIFDVGSRFGLNTNGTGAKAGVSAVQTLDCANISISKQLREPGLSKAKKAKMRSLVFVCARGLGGSVATGPTSGETGTKTATIIVEKVCLGMNATSRATLSATTDTKFSFVGIGPTGLNSTKKEFGVACGASVKTEIKENLLGVYTLLEELASPKNFIFSGANCTGSRKSAITDLKSSSIKFEIALGETITCTFSSTYLGDTTGSTTPEAGSTGATAVPTPTSTTR</sequence>
<proteinExistence type="predicted"/>
<organism evidence="3 4">
    <name type="scientific">Candidatus Nomurabacteria bacterium GW2011_GWB1_37_5</name>
    <dbReference type="NCBI Taxonomy" id="1618742"/>
    <lineage>
        <taxon>Bacteria</taxon>
        <taxon>Candidatus Nomuraibacteriota</taxon>
    </lineage>
</organism>
<evidence type="ECO:0000256" key="1">
    <source>
        <dbReference type="SAM" id="MobiDB-lite"/>
    </source>
</evidence>
<dbReference type="AlphaFoldDB" id="A0A0G0H6Z4"/>
<evidence type="ECO:0000256" key="2">
    <source>
        <dbReference type="SAM" id="Phobius"/>
    </source>
</evidence>
<feature type="transmembrane region" description="Helical" evidence="2">
    <location>
        <begin position="27"/>
        <end position="47"/>
    </location>
</feature>
<accession>A0A0G0H6Z4</accession>
<reference evidence="3 4" key="1">
    <citation type="journal article" date="2015" name="Nature">
        <title>rRNA introns, odd ribosomes, and small enigmatic genomes across a large radiation of phyla.</title>
        <authorList>
            <person name="Brown C.T."/>
            <person name="Hug L.A."/>
            <person name="Thomas B.C."/>
            <person name="Sharon I."/>
            <person name="Castelle C.J."/>
            <person name="Singh A."/>
            <person name="Wilkins M.J."/>
            <person name="Williams K.H."/>
            <person name="Banfield J.F."/>
        </authorList>
    </citation>
    <scope>NUCLEOTIDE SEQUENCE [LARGE SCALE GENOMIC DNA]</scope>
</reference>